<dbReference type="InterPro" id="IPR036754">
    <property type="entry name" value="YbaK/aa-tRNA-synt-asso_dom_sf"/>
</dbReference>
<evidence type="ECO:0000256" key="2">
    <source>
        <dbReference type="ARBA" id="ARBA00011738"/>
    </source>
</evidence>
<dbReference type="InterPro" id="IPR050062">
    <property type="entry name" value="Pro-tRNA_synthetase"/>
</dbReference>
<dbReference type="Proteomes" id="UP000199128">
    <property type="component" value="Unassembled WGS sequence"/>
</dbReference>
<dbReference type="PRINTS" id="PR01046">
    <property type="entry name" value="TRNASYNTHPRO"/>
</dbReference>
<keyword evidence="8 10" id="KW-0030">Aminoacyl-tRNA synthetase</keyword>
<keyword evidence="3 10" id="KW-0963">Cytoplasm</keyword>
<evidence type="ECO:0000313" key="13">
    <source>
        <dbReference type="EMBL" id="SER38960.1"/>
    </source>
</evidence>
<sequence>MKMSKLYAPTLKEDPTEAELASHRLLLRAGMIRRGAAGLYSYLPLAWRTISKIEAIIREEMEAIDAQEMLTPILTDAELWHQSGRWDAYGPELMRVSDRHDHEFALGPTHEETYTDLVRNELRSYKQLPVTLYHIQDKFRDELRPRFGLMRGREFIMKDAYSFSATQESLQECYDQEKDAYASIMERSGLKALQVVADSGQIGGDTSVEFMALADAGEADLVYCDDCGFAADTEAAVVGIHVEEGPGSELEKIETPCDGTIEAVSKLLDLPECACRKSVALVAEDGTLVLAIVPGDHEINDVKAEHLFGHYDLMSDDELEKCGLVKGFMGPVGANGLKVVADVSLKDSQSWLVGANEVGFHFKGAKPGRDFQVDEWADLASAKEGDACPKCGAKLKGARGIECGQVFQLGTKYSEAMGATFADEDGKEKPLIMGCYGIGVSRMVSAIVEQHHDEHGIIWPVSVAPYEVEVVPLDVNDDLVWPVAVKIASDLVAAGIEVVVDDRKERPGVKFNDADLYGFPYQIVCGKKAVKNGNVEVKDRATGERQELSIDEVVAMVVKQVESQRA</sequence>
<dbReference type="InterPro" id="IPR007214">
    <property type="entry name" value="YbaK/aa-tRNA-synth-assoc-dom"/>
</dbReference>
<dbReference type="PROSITE" id="PS50862">
    <property type="entry name" value="AA_TRNA_LIGASE_II"/>
    <property type="match status" value="1"/>
</dbReference>
<dbReference type="InterPro" id="IPR002316">
    <property type="entry name" value="Pro-tRNA-ligase_IIa"/>
</dbReference>
<keyword evidence="5 10" id="KW-0547">Nucleotide-binding</keyword>
<dbReference type="GO" id="GO:0002161">
    <property type="term" value="F:aminoacyl-tRNA deacylase activity"/>
    <property type="evidence" value="ECO:0007669"/>
    <property type="project" value="InterPro"/>
</dbReference>
<evidence type="ECO:0000313" key="14">
    <source>
        <dbReference type="Proteomes" id="UP000199128"/>
    </source>
</evidence>
<dbReference type="Gene3D" id="3.40.50.800">
    <property type="entry name" value="Anticodon-binding domain"/>
    <property type="match status" value="1"/>
</dbReference>
<dbReference type="Pfam" id="PF00587">
    <property type="entry name" value="tRNA-synt_2b"/>
    <property type="match status" value="1"/>
</dbReference>
<dbReference type="Pfam" id="PF03129">
    <property type="entry name" value="HGTP_anticodon"/>
    <property type="match status" value="1"/>
</dbReference>
<name>A0A1H9NSL6_9ACTN</name>
<evidence type="ECO:0000256" key="9">
    <source>
        <dbReference type="ARBA" id="ARBA00047671"/>
    </source>
</evidence>
<dbReference type="InterPro" id="IPR036621">
    <property type="entry name" value="Anticodon-bd_dom_sf"/>
</dbReference>
<evidence type="ECO:0000256" key="10">
    <source>
        <dbReference type="HAMAP-Rule" id="MF_01569"/>
    </source>
</evidence>
<dbReference type="HAMAP" id="MF_01569">
    <property type="entry name" value="Pro_tRNA_synth_type1"/>
    <property type="match status" value="1"/>
</dbReference>
<dbReference type="InterPro" id="IPR044140">
    <property type="entry name" value="ProRS_anticodon_short"/>
</dbReference>
<dbReference type="Pfam" id="PF04073">
    <property type="entry name" value="tRNA_edit"/>
    <property type="match status" value="1"/>
</dbReference>
<evidence type="ECO:0000256" key="8">
    <source>
        <dbReference type="ARBA" id="ARBA00023146"/>
    </source>
</evidence>
<comment type="subunit">
    <text evidence="2 10">Homodimer.</text>
</comment>
<dbReference type="Gene3D" id="3.30.930.10">
    <property type="entry name" value="Bira Bifunctional Protein, Domain 2"/>
    <property type="match status" value="2"/>
</dbReference>
<dbReference type="GO" id="GO:0006433">
    <property type="term" value="P:prolyl-tRNA aminoacylation"/>
    <property type="evidence" value="ECO:0007669"/>
    <property type="project" value="UniProtKB-UniRule"/>
</dbReference>
<evidence type="ECO:0000256" key="5">
    <source>
        <dbReference type="ARBA" id="ARBA00022741"/>
    </source>
</evidence>
<dbReference type="SUPFAM" id="SSF52954">
    <property type="entry name" value="Class II aaRS ABD-related"/>
    <property type="match status" value="1"/>
</dbReference>
<comment type="domain">
    <text evidence="10">Consists of three domains: the N-terminal catalytic domain, the editing domain and the C-terminal anticodon-binding domain.</text>
</comment>
<dbReference type="NCBIfam" id="TIGR00409">
    <property type="entry name" value="proS_fam_II"/>
    <property type="match status" value="1"/>
</dbReference>
<evidence type="ECO:0000256" key="3">
    <source>
        <dbReference type="ARBA" id="ARBA00022490"/>
    </source>
</evidence>
<reference evidence="14 15" key="2">
    <citation type="submission" date="2016-10" db="EMBL/GenBank/DDBJ databases">
        <authorList>
            <person name="Varghese N."/>
            <person name="Submissions S."/>
        </authorList>
    </citation>
    <scope>NUCLEOTIDE SEQUENCE [LARGE SCALE GENOMIC DNA]</scope>
    <source>
        <strain evidence="14">KHGC19</strain>
        <strain evidence="12 15">WCP15</strain>
    </source>
</reference>
<feature type="domain" description="Aminoacyl-transfer RNA synthetases class-II family profile" evidence="11">
    <location>
        <begin position="38"/>
        <end position="460"/>
    </location>
</feature>
<dbReference type="AlphaFoldDB" id="A0A1H9NSL6"/>
<dbReference type="GO" id="GO:0005524">
    <property type="term" value="F:ATP binding"/>
    <property type="evidence" value="ECO:0007669"/>
    <property type="project" value="UniProtKB-UniRule"/>
</dbReference>
<dbReference type="EC" id="6.1.1.15" evidence="10"/>
<comment type="catalytic activity">
    <reaction evidence="9 10">
        <text>tRNA(Pro) + L-proline + ATP = L-prolyl-tRNA(Pro) + AMP + diphosphate</text>
        <dbReference type="Rhea" id="RHEA:14305"/>
        <dbReference type="Rhea" id="RHEA-COMP:9700"/>
        <dbReference type="Rhea" id="RHEA-COMP:9702"/>
        <dbReference type="ChEBI" id="CHEBI:30616"/>
        <dbReference type="ChEBI" id="CHEBI:33019"/>
        <dbReference type="ChEBI" id="CHEBI:60039"/>
        <dbReference type="ChEBI" id="CHEBI:78442"/>
        <dbReference type="ChEBI" id="CHEBI:78532"/>
        <dbReference type="ChEBI" id="CHEBI:456215"/>
        <dbReference type="EC" id="6.1.1.15"/>
    </reaction>
</comment>
<keyword evidence="6 10" id="KW-0067">ATP-binding</keyword>
<evidence type="ECO:0000313" key="15">
    <source>
        <dbReference type="Proteomes" id="UP000199135"/>
    </source>
</evidence>
<dbReference type="GO" id="GO:0005829">
    <property type="term" value="C:cytosol"/>
    <property type="evidence" value="ECO:0007669"/>
    <property type="project" value="TreeGrafter"/>
</dbReference>
<comment type="function">
    <text evidence="10">Catalyzes the attachment of proline to tRNA(Pro) in a two-step reaction: proline is first activated by ATP to form Pro-AMP and then transferred to the acceptor end of tRNA(Pro). As ProRS can inadvertently accommodate and process non-cognate amino acids such as alanine and cysteine, to avoid such errors it has two additional distinct editing activities against alanine. One activity is designated as 'pretransfer' editing and involves the tRNA(Pro)-independent hydrolysis of activated Ala-AMP. The other activity is designated 'posttransfer' editing and involves deacylation of mischarged Ala-tRNA(Pro). The misacylated Cys-tRNA(Pro) is not edited by ProRS.</text>
</comment>
<dbReference type="CDD" id="cd00779">
    <property type="entry name" value="ProRS_core_prok"/>
    <property type="match status" value="1"/>
</dbReference>
<dbReference type="InterPro" id="IPR006195">
    <property type="entry name" value="aa-tRNA-synth_II"/>
</dbReference>
<keyword evidence="4 10" id="KW-0436">Ligase</keyword>
<dbReference type="PANTHER" id="PTHR42753">
    <property type="entry name" value="MITOCHONDRIAL RIBOSOME PROTEIN L39/PROLYL-TRNA LIGASE FAMILY MEMBER"/>
    <property type="match status" value="1"/>
</dbReference>
<keyword evidence="15" id="KW-1185">Reference proteome</keyword>
<evidence type="ECO:0000256" key="4">
    <source>
        <dbReference type="ARBA" id="ARBA00022598"/>
    </source>
</evidence>
<comment type="subcellular location">
    <subcellularLocation>
        <location evidence="1 10">Cytoplasm</location>
    </subcellularLocation>
</comment>
<dbReference type="InterPro" id="IPR004500">
    <property type="entry name" value="Pro-tRNA-synth_IIa_bac-type"/>
</dbReference>
<dbReference type="InterPro" id="IPR004154">
    <property type="entry name" value="Anticodon-bd"/>
</dbReference>
<dbReference type="InterPro" id="IPR033730">
    <property type="entry name" value="ProRS_core_prok"/>
</dbReference>
<protein>
    <recommendedName>
        <fullName evidence="10">Proline--tRNA ligase</fullName>
        <ecNumber evidence="10">6.1.1.15</ecNumber>
    </recommendedName>
    <alternativeName>
        <fullName evidence="10">Prolyl-tRNA synthetase</fullName>
        <shortName evidence="10">ProRS</shortName>
    </alternativeName>
</protein>
<evidence type="ECO:0000259" key="11">
    <source>
        <dbReference type="PROSITE" id="PS50862"/>
    </source>
</evidence>
<dbReference type="CDD" id="cd00861">
    <property type="entry name" value="ProRS_anticodon_short"/>
    <property type="match status" value="1"/>
</dbReference>
<accession>A0A1H9NSL6</accession>
<proteinExistence type="inferred from homology"/>
<dbReference type="InterPro" id="IPR045864">
    <property type="entry name" value="aa-tRNA-synth_II/BPL/LPL"/>
</dbReference>
<dbReference type="CDD" id="cd04334">
    <property type="entry name" value="ProRS-INS"/>
    <property type="match status" value="1"/>
</dbReference>
<dbReference type="SUPFAM" id="SSF55681">
    <property type="entry name" value="Class II aaRS and biotin synthetases"/>
    <property type="match status" value="1"/>
</dbReference>
<comment type="similarity">
    <text evidence="10">Belongs to the class-II aminoacyl-tRNA synthetase family. ProS type 1 subfamily.</text>
</comment>
<keyword evidence="7 10" id="KW-0648">Protein biosynthesis</keyword>
<gene>
    <name evidence="10" type="primary">proS</name>
    <name evidence="13" type="ORF">SAMN05216446_0551</name>
    <name evidence="12" type="ORF">SAMN05216447_1066</name>
</gene>
<dbReference type="GO" id="GO:0004827">
    <property type="term" value="F:proline-tRNA ligase activity"/>
    <property type="evidence" value="ECO:0007669"/>
    <property type="project" value="UniProtKB-UniRule"/>
</dbReference>
<reference evidence="13" key="1">
    <citation type="submission" date="2016-10" db="EMBL/GenBank/DDBJ databases">
        <authorList>
            <person name="de Groot N.N."/>
        </authorList>
    </citation>
    <scope>NUCLEOTIDE SEQUENCE [LARGE SCALE GENOMIC DNA]</scope>
    <source>
        <strain evidence="13">KHGC19</strain>
    </source>
</reference>
<dbReference type="InterPro" id="IPR002314">
    <property type="entry name" value="aa-tRNA-synt_IIb"/>
</dbReference>
<dbReference type="EMBL" id="FOGP01000002">
    <property type="protein sequence ID" value="SER38960.1"/>
    <property type="molecule type" value="Genomic_DNA"/>
</dbReference>
<dbReference type="Proteomes" id="UP000199135">
    <property type="component" value="Unassembled WGS sequence"/>
</dbReference>
<evidence type="ECO:0000313" key="12">
    <source>
        <dbReference type="EMBL" id="SEH57289.1"/>
    </source>
</evidence>
<dbReference type="InterPro" id="IPR023717">
    <property type="entry name" value="Pro-tRNA-Synthase_IIa_type1"/>
</dbReference>
<evidence type="ECO:0000256" key="6">
    <source>
        <dbReference type="ARBA" id="ARBA00022840"/>
    </source>
</evidence>
<dbReference type="SUPFAM" id="SSF55826">
    <property type="entry name" value="YbaK/ProRS associated domain"/>
    <property type="match status" value="1"/>
</dbReference>
<evidence type="ECO:0000256" key="7">
    <source>
        <dbReference type="ARBA" id="ARBA00022917"/>
    </source>
</evidence>
<dbReference type="NCBIfam" id="NF006625">
    <property type="entry name" value="PRK09194.1"/>
    <property type="match status" value="1"/>
</dbReference>
<dbReference type="EMBL" id="FNWT01000006">
    <property type="protein sequence ID" value="SEH57289.1"/>
    <property type="molecule type" value="Genomic_DNA"/>
</dbReference>
<organism evidence="13 14">
    <name type="scientific">Parafannyhessea umbonata</name>
    <dbReference type="NCBI Taxonomy" id="604330"/>
    <lineage>
        <taxon>Bacteria</taxon>
        <taxon>Bacillati</taxon>
        <taxon>Actinomycetota</taxon>
        <taxon>Coriobacteriia</taxon>
        <taxon>Coriobacteriales</taxon>
        <taxon>Atopobiaceae</taxon>
        <taxon>Parafannyhessea</taxon>
    </lineage>
</organism>
<evidence type="ECO:0000256" key="1">
    <source>
        <dbReference type="ARBA" id="ARBA00004496"/>
    </source>
</evidence>
<dbReference type="PANTHER" id="PTHR42753:SF2">
    <property type="entry name" value="PROLINE--TRNA LIGASE"/>
    <property type="match status" value="1"/>
</dbReference>